<dbReference type="AlphaFoldDB" id="A0A5B2UZK7"/>
<organism evidence="1 2">
    <name type="scientific">Salinarimonas soli</name>
    <dbReference type="NCBI Taxonomy" id="1638099"/>
    <lineage>
        <taxon>Bacteria</taxon>
        <taxon>Pseudomonadati</taxon>
        <taxon>Pseudomonadota</taxon>
        <taxon>Alphaproteobacteria</taxon>
        <taxon>Hyphomicrobiales</taxon>
        <taxon>Salinarimonadaceae</taxon>
        <taxon>Salinarimonas</taxon>
    </lineage>
</organism>
<dbReference type="GO" id="GO:0008663">
    <property type="term" value="F:2',3'-cyclic-nucleotide 2'-phosphodiesterase activity"/>
    <property type="evidence" value="ECO:0007669"/>
    <property type="project" value="UniProtKB-EC"/>
</dbReference>
<dbReference type="PROSITE" id="PS00786">
    <property type="entry name" value="5_NUCLEOTIDASE_2"/>
    <property type="match status" value="1"/>
</dbReference>
<dbReference type="Gene3D" id="3.60.21.10">
    <property type="match status" value="1"/>
</dbReference>
<name>A0A5B2UZK7_9HYPH</name>
<comment type="caution">
    <text evidence="1">The sequence shown here is derived from an EMBL/GenBank/DDBJ whole genome shotgun (WGS) entry which is preliminary data.</text>
</comment>
<dbReference type="GO" id="GO:0000166">
    <property type="term" value="F:nucleotide binding"/>
    <property type="evidence" value="ECO:0007669"/>
    <property type="project" value="InterPro"/>
</dbReference>
<reference evidence="1 2" key="2">
    <citation type="submission" date="2019-09" db="EMBL/GenBank/DDBJ databases">
        <authorList>
            <person name="Jin C."/>
        </authorList>
    </citation>
    <scope>NUCLEOTIDE SEQUENCE [LARGE SCALE GENOMIC DNA]</scope>
    <source>
        <strain evidence="1 2">BN140002</strain>
    </source>
</reference>
<dbReference type="EMBL" id="VUOA01000069">
    <property type="protein sequence ID" value="KAA2232131.1"/>
    <property type="molecule type" value="Genomic_DNA"/>
</dbReference>
<dbReference type="PANTHER" id="PTHR11575:SF6">
    <property type="entry name" value="2',3'-CYCLIC-NUCLEOTIDE 2'-PHOSPHODIESTERASE_3'-NUCLEOTIDASE"/>
    <property type="match status" value="1"/>
</dbReference>
<protein>
    <submittedName>
        <fullName evidence="1">2',3'-cyclic-nucleotide 2'-phosphodiesterase</fullName>
        <ecNumber evidence="1">3.1.3.6</ecNumber>
        <ecNumber evidence="1">3.1.4.16</ecNumber>
    </submittedName>
</protein>
<reference evidence="1 2" key="1">
    <citation type="submission" date="2019-09" db="EMBL/GenBank/DDBJ databases">
        <title>Salinarimonas rosea gen. nov., sp. nov., a new member of the a-2 subgroup of the Proteobacteria.</title>
        <authorList>
            <person name="Liu J."/>
        </authorList>
    </citation>
    <scope>NUCLEOTIDE SEQUENCE [LARGE SCALE GENOMIC DNA]</scope>
    <source>
        <strain evidence="1 2">BN140002</strain>
    </source>
</reference>
<dbReference type="GO" id="GO:0009166">
    <property type="term" value="P:nucleotide catabolic process"/>
    <property type="evidence" value="ECO:0007669"/>
    <property type="project" value="InterPro"/>
</dbReference>
<dbReference type="GO" id="GO:0046872">
    <property type="term" value="F:metal ion binding"/>
    <property type="evidence" value="ECO:0007669"/>
    <property type="project" value="InterPro"/>
</dbReference>
<feature type="non-terminal residue" evidence="1">
    <location>
        <position position="1"/>
    </location>
</feature>
<feature type="non-terminal residue" evidence="1">
    <location>
        <position position="143"/>
    </location>
</feature>
<dbReference type="InterPro" id="IPR029052">
    <property type="entry name" value="Metallo-depent_PP-like"/>
</dbReference>
<dbReference type="GO" id="GO:0030288">
    <property type="term" value="C:outer membrane-bounded periplasmic space"/>
    <property type="evidence" value="ECO:0007669"/>
    <property type="project" value="TreeGrafter"/>
</dbReference>
<evidence type="ECO:0000313" key="2">
    <source>
        <dbReference type="Proteomes" id="UP000323142"/>
    </source>
</evidence>
<dbReference type="EC" id="3.1.3.6" evidence="1"/>
<proteinExistence type="predicted"/>
<dbReference type="EC" id="3.1.4.16" evidence="1"/>
<dbReference type="SUPFAM" id="SSF56300">
    <property type="entry name" value="Metallo-dependent phosphatases"/>
    <property type="match status" value="1"/>
</dbReference>
<keyword evidence="1" id="KW-0378">Hydrolase</keyword>
<dbReference type="InterPro" id="IPR006146">
    <property type="entry name" value="5'-Nucleotdase_CS"/>
</dbReference>
<dbReference type="GO" id="GO:0008254">
    <property type="term" value="F:3'-nucleotidase activity"/>
    <property type="evidence" value="ECO:0007669"/>
    <property type="project" value="UniProtKB-EC"/>
</dbReference>
<keyword evidence="2" id="KW-1185">Reference proteome</keyword>
<dbReference type="InterPro" id="IPR006179">
    <property type="entry name" value="5_nucleotidase/apyrase"/>
</dbReference>
<dbReference type="Proteomes" id="UP000323142">
    <property type="component" value="Unassembled WGS sequence"/>
</dbReference>
<accession>A0A5B2UZK7</accession>
<sequence>TVGLAKTAALVAAARAQAPNSLLFANGDLIQGSPMGDYVAYQRGMKPGDVHPMVAAMNELNYDCGTLGNHEFNYGLDFLAASLQTAKFPVVCANVVKTDGTPLVPPTRVIEREMTDESGAKHRVRVGVIGFVPPQIVQWDKGH</sequence>
<evidence type="ECO:0000313" key="1">
    <source>
        <dbReference type="EMBL" id="KAA2232131.1"/>
    </source>
</evidence>
<gene>
    <name evidence="1" type="primary">cpdB</name>
    <name evidence="1" type="ORF">F0L46_25170</name>
</gene>
<dbReference type="PANTHER" id="PTHR11575">
    <property type="entry name" value="5'-NUCLEOTIDASE-RELATED"/>
    <property type="match status" value="1"/>
</dbReference>